<protein>
    <submittedName>
        <fullName evidence="2">Uncharacterized protein</fullName>
    </submittedName>
</protein>
<dbReference type="EMBL" id="OZ004259">
    <property type="protein sequence ID" value="CAK7919180.1"/>
    <property type="molecule type" value="Genomic_DNA"/>
</dbReference>
<evidence type="ECO:0000256" key="1">
    <source>
        <dbReference type="SAM" id="MobiDB-lite"/>
    </source>
</evidence>
<sequence length="226" mass="25025">MSAAKRQKLSKSNASIAQVPVTVYDAPHESLINFPSSIVNGVTKENGLVSLTLKSVTCAKLVEDHTWMHGALFNSPENPVRITDKPIDPASMLASLKEEVSQLKEKKYNTTDVSDTIDQWSKRLDQSISNTQGLESLKNDFLNSHEKENPNTYLSFSNAQYTTVPKNKGITFPITVESIEDVKQSTDKDIKESVDEDIKESVNEDVKEVVQETVENKEIPANDAAA</sequence>
<evidence type="ECO:0000313" key="2">
    <source>
        <dbReference type="EMBL" id="CAK7919180.1"/>
    </source>
</evidence>
<evidence type="ECO:0000313" key="3">
    <source>
        <dbReference type="Proteomes" id="UP001497600"/>
    </source>
</evidence>
<organism evidence="2 3">
    <name type="scientific">[Candida] anglica</name>
    <dbReference type="NCBI Taxonomy" id="148631"/>
    <lineage>
        <taxon>Eukaryota</taxon>
        <taxon>Fungi</taxon>
        <taxon>Dikarya</taxon>
        <taxon>Ascomycota</taxon>
        <taxon>Saccharomycotina</taxon>
        <taxon>Pichiomycetes</taxon>
        <taxon>Debaryomycetaceae</taxon>
        <taxon>Kurtzmaniella</taxon>
    </lineage>
</organism>
<proteinExistence type="predicted"/>
<name>A0ABP0EII4_9ASCO</name>
<feature type="compositionally biased region" description="Basic and acidic residues" evidence="1">
    <location>
        <begin position="183"/>
        <end position="193"/>
    </location>
</feature>
<keyword evidence="3" id="KW-1185">Reference proteome</keyword>
<feature type="region of interest" description="Disordered" evidence="1">
    <location>
        <begin position="183"/>
        <end position="204"/>
    </location>
</feature>
<dbReference type="Proteomes" id="UP001497600">
    <property type="component" value="Chromosome G"/>
</dbReference>
<gene>
    <name evidence="2" type="ORF">CAAN4_G16688</name>
</gene>
<reference evidence="2 3" key="1">
    <citation type="submission" date="2024-01" db="EMBL/GenBank/DDBJ databases">
        <authorList>
            <consortium name="Genoscope - CEA"/>
            <person name="William W."/>
        </authorList>
    </citation>
    <scope>NUCLEOTIDE SEQUENCE [LARGE SCALE GENOMIC DNA]</scope>
    <source>
        <strain evidence="2 3">29B2s-10</strain>
    </source>
</reference>
<accession>A0ABP0EII4</accession>